<dbReference type="Proteomes" id="UP001162501">
    <property type="component" value="Chromosome 28"/>
</dbReference>
<accession>A0AC59ZDM5</accession>
<evidence type="ECO:0000313" key="2">
    <source>
        <dbReference type="Proteomes" id="UP001162501"/>
    </source>
</evidence>
<dbReference type="EMBL" id="OX596112">
    <property type="protein sequence ID" value="CAN0381918.1"/>
    <property type="molecule type" value="Genomic_DNA"/>
</dbReference>
<reference evidence="1" key="1">
    <citation type="submission" date="2023-05" db="EMBL/GenBank/DDBJ databases">
        <authorList>
            <consortium name="ELIXIR-Norway"/>
        </authorList>
    </citation>
    <scope>NUCLEOTIDE SEQUENCE</scope>
</reference>
<gene>
    <name evidence="1" type="ORF">MRATA1EN22A_LOCUS17062</name>
</gene>
<sequence>MHHAFLHLFQLRPRARHHAAAWDRCRVKQAGGAPVTNDCLMTVLTRTQWKSALCYRHRKRSNKTQPGRKKRLPLFIRRPKKEEEMSELTQKLIKGKNCGTTEPHNQDLMVLTKD</sequence>
<protein>
    <submittedName>
        <fullName evidence="1">Uncharacterized protein</fullName>
    </submittedName>
</protein>
<organism evidence="1 2">
    <name type="scientific">Rangifer tarandus platyrhynchus</name>
    <name type="common">Svalbard reindeer</name>
    <dbReference type="NCBI Taxonomy" id="3082113"/>
    <lineage>
        <taxon>Eukaryota</taxon>
        <taxon>Metazoa</taxon>
        <taxon>Chordata</taxon>
        <taxon>Craniata</taxon>
        <taxon>Vertebrata</taxon>
        <taxon>Euteleostomi</taxon>
        <taxon>Mammalia</taxon>
        <taxon>Eutheria</taxon>
        <taxon>Laurasiatheria</taxon>
        <taxon>Artiodactyla</taxon>
        <taxon>Ruminantia</taxon>
        <taxon>Pecora</taxon>
        <taxon>Cervidae</taxon>
        <taxon>Odocoileinae</taxon>
        <taxon>Rangifer</taxon>
    </lineage>
</organism>
<reference evidence="1" key="2">
    <citation type="submission" date="2025-03" db="EMBL/GenBank/DDBJ databases">
        <authorList>
            <consortium name="ELIXIR-Norway"/>
            <consortium name="Elixir Norway"/>
        </authorList>
    </citation>
    <scope>NUCLEOTIDE SEQUENCE</scope>
</reference>
<name>A0AC59ZDM5_RANTA</name>
<evidence type="ECO:0000313" key="1">
    <source>
        <dbReference type="EMBL" id="CAN0381918.1"/>
    </source>
</evidence>
<proteinExistence type="predicted"/>